<gene>
    <name evidence="2" type="ORF">FSB_LOCUS19055</name>
</gene>
<accession>A0A2N9FVE1</accession>
<organism evidence="2">
    <name type="scientific">Fagus sylvatica</name>
    <name type="common">Beechnut</name>
    <dbReference type="NCBI Taxonomy" id="28930"/>
    <lineage>
        <taxon>Eukaryota</taxon>
        <taxon>Viridiplantae</taxon>
        <taxon>Streptophyta</taxon>
        <taxon>Embryophyta</taxon>
        <taxon>Tracheophyta</taxon>
        <taxon>Spermatophyta</taxon>
        <taxon>Magnoliopsida</taxon>
        <taxon>eudicotyledons</taxon>
        <taxon>Gunneridae</taxon>
        <taxon>Pentapetalae</taxon>
        <taxon>rosids</taxon>
        <taxon>fabids</taxon>
        <taxon>Fagales</taxon>
        <taxon>Fagaceae</taxon>
        <taxon>Fagus</taxon>
    </lineage>
</organism>
<name>A0A2N9FVE1_FAGSY</name>
<sequence length="1572" mass="173869">MAPGSRGAGAVFVCFSGEDSGQTGDAIGEPRVPRRSRSHYLSNAPGLADQLVASRKDSAREGGCPGGKNAFCSQRVFSQILSQFARIFDLAPDEDSVRKRGNVGGKIPEISATALFRRPVFTRVVDVAPDVGFRRSWYRRKACATYFSTVQALHRGELGFARYDLANGGRWNVPYAKGFDHNSLVSRPFLARKVRRIEALIMFFRMVKGRSVRFSFWSGQRSGQTLVKLGQTWSNLVKILQTPGNVSRTAFRGFLGMVAPFGSETGQTSVKLGQPWSTLVKLGQTWSKLPGKCIPDHVLRVSQRGGPYSVGNGPVNPWPASVRAVSFCVPTPEKIPFVSVCVPVLPGSKWAFQGLEKIGTEMRKEGLLIDDQFSPIRPTDLGITQAQIEWSNGLAFESKHVGEVNLRLQICPSLKLGGSTVWHLNPNTLRGDLTWGLPKLQIEWSNGLAFESKHVGEVNLRLQICPSLKLGGSTVWHLNPNTLRGDLTWGLPKLQIEWSNGLAFESKHVGEVNLRLQICPSLKLGGSTVWHLNPNTLRGDLTWGLPKLQIEWSNGLAFESKHVGEVNLRLQICPSLKLGCSTVWHLNPNTLRGDLTWGLPKSANRVVQRCKSSGPTAWHLNPNTLRGDLTWGLPKLQIEWSNGLAFESKHVGEVNLSLQICPSLKLGGSTVWHLNPNTLRGDLTWGLPKLQIEWSNGLAFESKHVGEVNLRLQICPSLKLGGSTVWHLNPNTLRGDLTWGLPKLQIEWSNGLAFESKHVGEVNLRLQICPSLKLGGSTVWHLNPNTLRGDLTWGLPKLQIEWSNGLAFESKHVGGDLTWGLPKLQIEWSNGLAFESKHVGEVNLRLQICPSLKLGGSTVWHLNPNTLRGDLTWGLPKLQIEWSNGLAFESKHVGEVNLRLQICPSLKLGGSTVWHLNPNTLRGDLTWGLPKLQIEWSNGLAFESKHVGEVNLRLQICPSLKLGGSTVWHLNPNTLRGDLTWGLPKLQIEWSNGLAFESKHVGEVNLRLQICPSLKLGGSTVWHLNPNTLRGDLTWGLPKLQIECLIEVVVVGAIAGPIALRKGKAVIYAPESSPDTDDEYDAMEDVRTRADASLARNLQAELDAEAAGAIPEDYVAPGFRYPPQGGIRPRYPVIVEISDTPLLTNLLAHPSSLVRRCQDPPESVGRGGWSEFSRLLAISQRFFHHTGTFHLSTCEMAVLPVDWSAILGIRFGGRAPPSEPISGPEAREILGLDDRDAIDGSRLPSVRVRYLADILRRDREEPPTELRYRQWAAYFIFSCFLGNDKSTVPTPIVGMFRDVDTLREYDWGALTYGFYIRGLRRYSRRESISFLGFWQRWDSSRIRRMTSRTLLELRTTVDCIRDADIVFQPYSPALTQRPEVFRAVELSHLRIWIRSPRSWELLLAERTLRQLGGEAAVPVDPSPLMTIEGYIPRAPSDPYVAGVSAYPGLVREDVPYQEWFEQVSLGSLMSLHEVEGGRVMGGMAMDRGGGAARGRDDSDASRLGPEAEGFGFPGCRAGSFHAATIRRLEDQLQGVGIPPVTGAGSSGFGQTSSPPPPDPVSRDWFFDDPPSS</sequence>
<reference evidence="2" key="1">
    <citation type="submission" date="2018-02" db="EMBL/GenBank/DDBJ databases">
        <authorList>
            <person name="Cohen D.B."/>
            <person name="Kent A.D."/>
        </authorList>
    </citation>
    <scope>NUCLEOTIDE SEQUENCE</scope>
</reference>
<feature type="region of interest" description="Disordered" evidence="1">
    <location>
        <begin position="1487"/>
        <end position="1509"/>
    </location>
</feature>
<evidence type="ECO:0008006" key="3">
    <source>
        <dbReference type="Google" id="ProtNLM"/>
    </source>
</evidence>
<feature type="region of interest" description="Disordered" evidence="1">
    <location>
        <begin position="1533"/>
        <end position="1572"/>
    </location>
</feature>
<evidence type="ECO:0000313" key="2">
    <source>
        <dbReference type="EMBL" id="SPC91173.1"/>
    </source>
</evidence>
<protein>
    <recommendedName>
        <fullName evidence="3">Aminotransferase-like plant mobile domain-containing protein</fullName>
    </recommendedName>
</protein>
<proteinExistence type="predicted"/>
<dbReference type="EMBL" id="OIVN01001210">
    <property type="protein sequence ID" value="SPC91173.1"/>
    <property type="molecule type" value="Genomic_DNA"/>
</dbReference>
<evidence type="ECO:0000256" key="1">
    <source>
        <dbReference type="SAM" id="MobiDB-lite"/>
    </source>
</evidence>